<organism evidence="1 2">
    <name type="scientific">Lithospermum erythrorhizon</name>
    <name type="common">Purple gromwell</name>
    <name type="synonym">Lithospermum officinale var. erythrorhizon</name>
    <dbReference type="NCBI Taxonomy" id="34254"/>
    <lineage>
        <taxon>Eukaryota</taxon>
        <taxon>Viridiplantae</taxon>
        <taxon>Streptophyta</taxon>
        <taxon>Embryophyta</taxon>
        <taxon>Tracheophyta</taxon>
        <taxon>Spermatophyta</taxon>
        <taxon>Magnoliopsida</taxon>
        <taxon>eudicotyledons</taxon>
        <taxon>Gunneridae</taxon>
        <taxon>Pentapetalae</taxon>
        <taxon>asterids</taxon>
        <taxon>lamiids</taxon>
        <taxon>Boraginales</taxon>
        <taxon>Boraginaceae</taxon>
        <taxon>Boraginoideae</taxon>
        <taxon>Lithospermeae</taxon>
        <taxon>Lithospermum</taxon>
    </lineage>
</organism>
<protein>
    <submittedName>
        <fullName evidence="1">Uncharacterized protein</fullName>
    </submittedName>
</protein>
<dbReference type="Proteomes" id="UP001454036">
    <property type="component" value="Unassembled WGS sequence"/>
</dbReference>
<accession>A0AAV3QKY8</accession>
<name>A0AAV3QKY8_LITER</name>
<proteinExistence type="predicted"/>
<comment type="caution">
    <text evidence="1">The sequence shown here is derived from an EMBL/GenBank/DDBJ whole genome shotgun (WGS) entry which is preliminary data.</text>
</comment>
<keyword evidence="2" id="KW-1185">Reference proteome</keyword>
<reference evidence="1 2" key="1">
    <citation type="submission" date="2024-01" db="EMBL/GenBank/DDBJ databases">
        <title>The complete chloroplast genome sequence of Lithospermum erythrorhizon: insights into the phylogenetic relationship among Boraginaceae species and the maternal lineages of purple gromwells.</title>
        <authorList>
            <person name="Okada T."/>
            <person name="Watanabe K."/>
        </authorList>
    </citation>
    <scope>NUCLEOTIDE SEQUENCE [LARGE SCALE GENOMIC DNA]</scope>
</reference>
<dbReference type="AlphaFoldDB" id="A0AAV3QKY8"/>
<dbReference type="EMBL" id="BAABME010021836">
    <property type="protein sequence ID" value="GAA0164348.1"/>
    <property type="molecule type" value="Genomic_DNA"/>
</dbReference>
<evidence type="ECO:0000313" key="1">
    <source>
        <dbReference type="EMBL" id="GAA0164348.1"/>
    </source>
</evidence>
<evidence type="ECO:0000313" key="2">
    <source>
        <dbReference type="Proteomes" id="UP001454036"/>
    </source>
</evidence>
<sequence length="154" mass="17755">MSIKKCTSYYKEYYLHSCESSDNANELYTELLKSIYPSISSPLGVVELSGHSYIVMKKSSISLAEFLEKNKDKMVNLLTDLEVEMVDLEEGKDAIVGNKRKRKQIDQHVASVSSTYRFFLSFMKDVLKFAIFHNEEDNIDFLQSLHEHGLVEKD</sequence>
<gene>
    <name evidence="1" type="ORF">LIER_39764</name>
</gene>